<proteinExistence type="inferred from homology"/>
<evidence type="ECO:0000256" key="8">
    <source>
        <dbReference type="ARBA" id="ARBA00023144"/>
    </source>
</evidence>
<evidence type="ECO:0000256" key="3">
    <source>
        <dbReference type="ARBA" id="ARBA00022723"/>
    </source>
</evidence>
<dbReference type="InterPro" id="IPR006203">
    <property type="entry name" value="GHMP_knse_ATP-bd_CS"/>
</dbReference>
<feature type="domain" description="Galactokinase N-terminal" evidence="13">
    <location>
        <begin position="7"/>
        <end position="55"/>
    </location>
</feature>
<evidence type="ECO:0000256" key="2">
    <source>
        <dbReference type="ARBA" id="ARBA00022679"/>
    </source>
</evidence>
<dbReference type="GO" id="GO:0046872">
    <property type="term" value="F:metal ion binding"/>
    <property type="evidence" value="ECO:0007669"/>
    <property type="project" value="UniProtKB-KW"/>
</dbReference>
<dbReference type="InterPro" id="IPR000705">
    <property type="entry name" value="Galactokinase"/>
</dbReference>
<dbReference type="PROSITE" id="PS00627">
    <property type="entry name" value="GHMP_KINASES_ATP"/>
    <property type="match status" value="1"/>
</dbReference>
<keyword evidence="8" id="KW-0299">Galactose metabolism</keyword>
<dbReference type="InterPro" id="IPR036554">
    <property type="entry name" value="GHMP_kinase_C_sf"/>
</dbReference>
<dbReference type="EMBL" id="QEKH01000020">
    <property type="protein sequence ID" value="PVY39531.1"/>
    <property type="molecule type" value="Genomic_DNA"/>
</dbReference>
<comment type="caution">
    <text evidence="15">The sequence shown here is derived from an EMBL/GenBank/DDBJ whole genome shotgun (WGS) entry which is preliminary data.</text>
</comment>
<dbReference type="InterPro" id="IPR006204">
    <property type="entry name" value="GHMP_kinase_N_dom"/>
</dbReference>
<dbReference type="Gene3D" id="3.30.70.890">
    <property type="entry name" value="GHMP kinase, C-terminal domain"/>
    <property type="match status" value="1"/>
</dbReference>
<dbReference type="RefSeq" id="WP_116884619.1">
    <property type="nucleotide sequence ID" value="NZ_CAJKCJ010000040.1"/>
</dbReference>
<evidence type="ECO:0000313" key="14">
    <source>
        <dbReference type="EMBL" id="NMD86374.1"/>
    </source>
</evidence>
<protein>
    <recommendedName>
        <fullName evidence="10">Galactokinase</fullName>
        <ecNumber evidence="10">2.7.1.6</ecNumber>
    </recommendedName>
</protein>
<comment type="similarity">
    <text evidence="1">Belongs to the GHMP kinase family. GalK subfamily.</text>
</comment>
<dbReference type="Proteomes" id="UP000245959">
    <property type="component" value="Unassembled WGS sequence"/>
</dbReference>
<gene>
    <name evidence="14" type="primary">galK</name>
    <name evidence="15" type="ORF">C8D82_1207</name>
    <name evidence="14" type="ORF">HF882_07230</name>
</gene>
<evidence type="ECO:0000256" key="1">
    <source>
        <dbReference type="ARBA" id="ARBA00006566"/>
    </source>
</evidence>
<name>A0A2U1AT46_9BACT</name>
<dbReference type="NCBIfam" id="TIGR00131">
    <property type="entry name" value="gal_kin"/>
    <property type="match status" value="1"/>
</dbReference>
<dbReference type="PRINTS" id="PR00473">
    <property type="entry name" value="GALCTOKINASE"/>
</dbReference>
<keyword evidence="9" id="KW-0119">Carbohydrate metabolism</keyword>
<evidence type="ECO:0000313" key="17">
    <source>
        <dbReference type="Proteomes" id="UP000576225"/>
    </source>
</evidence>
<dbReference type="InterPro" id="IPR014721">
    <property type="entry name" value="Ribsml_uS5_D2-typ_fold_subgr"/>
</dbReference>
<evidence type="ECO:0000256" key="10">
    <source>
        <dbReference type="NCBIfam" id="TIGR00131"/>
    </source>
</evidence>
<evidence type="ECO:0000313" key="15">
    <source>
        <dbReference type="EMBL" id="PVY39531.1"/>
    </source>
</evidence>
<dbReference type="GeneID" id="78295910"/>
<organism evidence="15 16">
    <name type="scientific">Victivallis vadensis</name>
    <dbReference type="NCBI Taxonomy" id="172901"/>
    <lineage>
        <taxon>Bacteria</taxon>
        <taxon>Pseudomonadati</taxon>
        <taxon>Lentisphaerota</taxon>
        <taxon>Lentisphaeria</taxon>
        <taxon>Victivallales</taxon>
        <taxon>Victivallaceae</taxon>
        <taxon>Victivallis</taxon>
    </lineage>
</organism>
<evidence type="ECO:0000259" key="13">
    <source>
        <dbReference type="Pfam" id="PF10509"/>
    </source>
</evidence>
<accession>A0A2U1AT46</accession>
<evidence type="ECO:0000256" key="7">
    <source>
        <dbReference type="ARBA" id="ARBA00022842"/>
    </source>
</evidence>
<keyword evidence="2 14" id="KW-0808">Transferase</keyword>
<dbReference type="FunFam" id="3.30.70.890:FF:000001">
    <property type="entry name" value="Galactokinase"/>
    <property type="match status" value="1"/>
</dbReference>
<evidence type="ECO:0000313" key="16">
    <source>
        <dbReference type="Proteomes" id="UP000245959"/>
    </source>
</evidence>
<feature type="domain" description="GHMP kinase C-terminal" evidence="12">
    <location>
        <begin position="283"/>
        <end position="355"/>
    </location>
</feature>
<keyword evidence="16" id="KW-1185">Reference proteome</keyword>
<keyword evidence="6" id="KW-0067">ATP-binding</keyword>
<dbReference type="GO" id="GO:0004335">
    <property type="term" value="F:galactokinase activity"/>
    <property type="evidence" value="ECO:0007669"/>
    <property type="project" value="UniProtKB-UniRule"/>
</dbReference>
<dbReference type="GO" id="GO:0005524">
    <property type="term" value="F:ATP binding"/>
    <property type="evidence" value="ECO:0007669"/>
    <property type="project" value="UniProtKB-UniRule"/>
</dbReference>
<dbReference type="PIRSF" id="PIRSF000530">
    <property type="entry name" value="Galactokinase"/>
    <property type="match status" value="1"/>
</dbReference>
<dbReference type="GO" id="GO:0005829">
    <property type="term" value="C:cytosol"/>
    <property type="evidence" value="ECO:0007669"/>
    <property type="project" value="TreeGrafter"/>
</dbReference>
<dbReference type="Proteomes" id="UP000576225">
    <property type="component" value="Unassembled WGS sequence"/>
</dbReference>
<dbReference type="InterPro" id="IPR020568">
    <property type="entry name" value="Ribosomal_Su5_D2-typ_SF"/>
</dbReference>
<dbReference type="AlphaFoldDB" id="A0A2U1AT46"/>
<evidence type="ECO:0000256" key="5">
    <source>
        <dbReference type="ARBA" id="ARBA00022777"/>
    </source>
</evidence>
<reference evidence="14 17" key="2">
    <citation type="submission" date="2020-04" db="EMBL/GenBank/DDBJ databases">
        <authorList>
            <person name="Hitch T.C.A."/>
            <person name="Wylensek D."/>
            <person name="Clavel T."/>
        </authorList>
    </citation>
    <scope>NUCLEOTIDE SEQUENCE [LARGE SCALE GENOMIC DNA]</scope>
    <source>
        <strain evidence="14 17">COR2-253-APC-1A</strain>
    </source>
</reference>
<dbReference type="EMBL" id="JABAEW010000010">
    <property type="protein sequence ID" value="NMD86374.1"/>
    <property type="molecule type" value="Genomic_DNA"/>
</dbReference>
<dbReference type="Gene3D" id="3.30.230.10">
    <property type="match status" value="1"/>
</dbReference>
<dbReference type="Pfam" id="PF08544">
    <property type="entry name" value="GHMP_kinases_C"/>
    <property type="match status" value="1"/>
</dbReference>
<dbReference type="GO" id="GO:0006012">
    <property type="term" value="P:galactose metabolic process"/>
    <property type="evidence" value="ECO:0007669"/>
    <property type="project" value="UniProtKB-UniRule"/>
</dbReference>
<evidence type="ECO:0000256" key="4">
    <source>
        <dbReference type="ARBA" id="ARBA00022741"/>
    </source>
</evidence>
<dbReference type="PANTHER" id="PTHR10457">
    <property type="entry name" value="MEVALONATE KINASE/GALACTOKINASE"/>
    <property type="match status" value="1"/>
</dbReference>
<evidence type="ECO:0000259" key="12">
    <source>
        <dbReference type="Pfam" id="PF08544"/>
    </source>
</evidence>
<dbReference type="InterPro" id="IPR019539">
    <property type="entry name" value="GalKase_N"/>
</dbReference>
<dbReference type="SUPFAM" id="SSF55060">
    <property type="entry name" value="GHMP Kinase, C-terminal domain"/>
    <property type="match status" value="1"/>
</dbReference>
<sequence>MEKLINDFTKFYGAAPTVAARAPGRLEILGNHTDYNQGFVLSCAVEQDTRFALRPVEGKHCRVKDFRDGSVREFDLDDIDKAIPRDWANYVKGVIVELRKRGIEVGAFDAGMESSVPLSAGMSSSAAFETAAGFAMREAFGIELSNADWARVGQGVENHYMGLKSGLLDQFSSIFGKKDSMILTDFRSVEVLRTVPLPAGYSIVVINSMVKHNLVDSEYNVRRQDCEAAAEKLAQIYPDVKTLRDVSLEQLAAAKSALTEREYRRALHVVGECTRVIEAVRMLEHNDVKGFGRLWFDSHESSRVNFENSTEELDYLVELAKSVPGGLGARLSGGGFGGITIHLVATDGAEEYAKRVQAGFKARTGIDAEYIICAIGDGATSRKL</sequence>
<reference evidence="15 16" key="1">
    <citation type="submission" date="2018-04" db="EMBL/GenBank/DDBJ databases">
        <title>Genomic Encyclopedia of Type Strains, Phase IV (KMG-IV): sequencing the most valuable type-strain genomes for metagenomic binning, comparative biology and taxonomic classification.</title>
        <authorList>
            <person name="Goeker M."/>
        </authorList>
    </citation>
    <scope>NUCLEOTIDE SEQUENCE [LARGE SCALE GENOMIC DNA]</scope>
    <source>
        <strain evidence="15 16">DSM 14823</strain>
    </source>
</reference>
<dbReference type="EC" id="2.7.1.6" evidence="10"/>
<evidence type="ECO:0000259" key="11">
    <source>
        <dbReference type="Pfam" id="PF00288"/>
    </source>
</evidence>
<keyword evidence="5 15" id="KW-0418">Kinase</keyword>
<evidence type="ECO:0000256" key="6">
    <source>
        <dbReference type="ARBA" id="ARBA00022840"/>
    </source>
</evidence>
<evidence type="ECO:0000256" key="9">
    <source>
        <dbReference type="ARBA" id="ARBA00023277"/>
    </source>
</evidence>
<dbReference type="Pfam" id="PF10509">
    <property type="entry name" value="GalKase_gal_bdg"/>
    <property type="match status" value="1"/>
</dbReference>
<keyword evidence="3" id="KW-0479">Metal-binding</keyword>
<keyword evidence="4" id="KW-0547">Nucleotide-binding</keyword>
<dbReference type="PRINTS" id="PR00959">
    <property type="entry name" value="MEVGALKINASE"/>
</dbReference>
<dbReference type="Pfam" id="PF00288">
    <property type="entry name" value="GHMP_kinases_N"/>
    <property type="match status" value="1"/>
</dbReference>
<keyword evidence="7" id="KW-0460">Magnesium</keyword>
<feature type="domain" description="GHMP kinase N-terminal" evidence="11">
    <location>
        <begin position="89"/>
        <end position="177"/>
    </location>
</feature>
<dbReference type="InterPro" id="IPR013750">
    <property type="entry name" value="GHMP_kinase_C_dom"/>
</dbReference>
<dbReference type="InterPro" id="IPR006206">
    <property type="entry name" value="Mevalonate/galactokinase"/>
</dbReference>
<dbReference type="SUPFAM" id="SSF54211">
    <property type="entry name" value="Ribosomal protein S5 domain 2-like"/>
    <property type="match status" value="1"/>
</dbReference>
<dbReference type="PANTHER" id="PTHR10457:SF7">
    <property type="entry name" value="GALACTOKINASE-RELATED"/>
    <property type="match status" value="1"/>
</dbReference>